<name>A0A918RQ94_9GAMM</name>
<dbReference type="SUPFAM" id="SSF56322">
    <property type="entry name" value="ADC synthase"/>
    <property type="match status" value="1"/>
</dbReference>
<dbReference type="GO" id="GO:0000162">
    <property type="term" value="P:L-tryptophan biosynthetic process"/>
    <property type="evidence" value="ECO:0007669"/>
    <property type="project" value="TreeGrafter"/>
</dbReference>
<feature type="domain" description="Chorismate-utilising enzyme C-terminal" evidence="3">
    <location>
        <begin position="209"/>
        <end position="463"/>
    </location>
</feature>
<keyword evidence="6" id="KW-1185">Reference proteome</keyword>
<sequence length="479" mass="52620">MTFNQTQFAYLDAAALFDLVAHEAWAVMLDSGTIARQPSSRLSWGYDVLAVRPYTTLVYDGSDTEIRHGTAPSRSVPGDPLDIVKAHMPAMPDQAQDLPYMPGALGYFSYDLARTFESLPAQASDAEQLPPMAVGLYSVIVVIDHAKHQTVLISDPRQSGASELFQHWVRLIKVVLSNQGEENPTLQSSCHPANQGGLRCDALAASFSESSYQKAFERVKQYIVEGDCYQVNLTNQFATSAHGDAWKTYQYLRQISPAPYGAYLNLPFATVLSNSPESFIQCRDREVVTSPIKGTRPRVRGNALRDQEVAQSLLNSPKDRAENLMIVDLMRNDLSRSCVLGSVQVPELFALHSFANVHHLISRVTGRLRDNLHALDLLRRCFPGGSITGAPKIRSMQIIEELEPCRRGLYCGAIGYLGIDGSLETNIAIRTMVVKDGVVRFGAGGGLVIDSDAKGEYQELLDKASKLLAALFPEKADAQ</sequence>
<proteinExistence type="predicted"/>
<accession>A0A918RQ94</accession>
<dbReference type="InterPro" id="IPR015890">
    <property type="entry name" value="Chorismate_C"/>
</dbReference>
<dbReference type="Pfam" id="PF04715">
    <property type="entry name" value="Anth_synt_I_N"/>
    <property type="match status" value="1"/>
</dbReference>
<dbReference type="InterPro" id="IPR005801">
    <property type="entry name" value="ADC_synthase"/>
</dbReference>
<dbReference type="GO" id="GO:0009396">
    <property type="term" value="P:folic acid-containing compound biosynthetic process"/>
    <property type="evidence" value="ECO:0007669"/>
    <property type="project" value="InterPro"/>
</dbReference>
<dbReference type="EMBL" id="BMXA01000002">
    <property type="protein sequence ID" value="GHA08765.1"/>
    <property type="molecule type" value="Genomic_DNA"/>
</dbReference>
<evidence type="ECO:0000313" key="6">
    <source>
        <dbReference type="Proteomes" id="UP000614811"/>
    </source>
</evidence>
<dbReference type="InterPro" id="IPR019999">
    <property type="entry name" value="Anth_synth_I-like"/>
</dbReference>
<dbReference type="EC" id="2.6.1.85" evidence="1"/>
<evidence type="ECO:0000256" key="2">
    <source>
        <dbReference type="ARBA" id="ARBA00022679"/>
    </source>
</evidence>
<evidence type="ECO:0000259" key="4">
    <source>
        <dbReference type="Pfam" id="PF04715"/>
    </source>
</evidence>
<dbReference type="PANTHER" id="PTHR11236:SF50">
    <property type="entry name" value="AMINODEOXYCHORISMATE SYNTHASE COMPONENT 1"/>
    <property type="match status" value="1"/>
</dbReference>
<evidence type="ECO:0000259" key="3">
    <source>
        <dbReference type="Pfam" id="PF00425"/>
    </source>
</evidence>
<dbReference type="NCBIfam" id="TIGR00553">
    <property type="entry name" value="pabB"/>
    <property type="match status" value="1"/>
</dbReference>
<dbReference type="PRINTS" id="PR00095">
    <property type="entry name" value="ANTSNTHASEI"/>
</dbReference>
<dbReference type="RefSeq" id="WP_189400045.1">
    <property type="nucleotide sequence ID" value="NZ_BMXA01000002.1"/>
</dbReference>
<feature type="domain" description="Anthranilate synthase component I N-terminal" evidence="4">
    <location>
        <begin position="14"/>
        <end position="151"/>
    </location>
</feature>
<dbReference type="GO" id="GO:0046820">
    <property type="term" value="F:4-amino-4-deoxychorismate synthase activity"/>
    <property type="evidence" value="ECO:0007669"/>
    <property type="project" value="UniProtKB-EC"/>
</dbReference>
<dbReference type="InterPro" id="IPR005802">
    <property type="entry name" value="ADC_synth_comp_1"/>
</dbReference>
<comment type="caution">
    <text evidence="5">The sequence shown here is derived from an EMBL/GenBank/DDBJ whole genome shotgun (WGS) entry which is preliminary data.</text>
</comment>
<dbReference type="Pfam" id="PF00425">
    <property type="entry name" value="Chorismate_bind"/>
    <property type="match status" value="1"/>
</dbReference>
<evidence type="ECO:0000256" key="1">
    <source>
        <dbReference type="ARBA" id="ARBA00013139"/>
    </source>
</evidence>
<keyword evidence="2" id="KW-0808">Transferase</keyword>
<dbReference type="AlphaFoldDB" id="A0A918RQ94"/>
<dbReference type="InterPro" id="IPR006805">
    <property type="entry name" value="Anth_synth_I_N"/>
</dbReference>
<reference evidence="5" key="2">
    <citation type="submission" date="2020-09" db="EMBL/GenBank/DDBJ databases">
        <authorList>
            <person name="Sun Q."/>
            <person name="Kim S."/>
        </authorList>
    </citation>
    <scope>NUCLEOTIDE SEQUENCE</scope>
    <source>
        <strain evidence="5">KCTC 12711</strain>
    </source>
</reference>
<dbReference type="Proteomes" id="UP000614811">
    <property type="component" value="Unassembled WGS sequence"/>
</dbReference>
<reference evidence="5" key="1">
    <citation type="journal article" date="2014" name="Int. J. Syst. Evol. Microbiol.">
        <title>Complete genome sequence of Corynebacterium casei LMG S-19264T (=DSM 44701T), isolated from a smear-ripened cheese.</title>
        <authorList>
            <consortium name="US DOE Joint Genome Institute (JGI-PGF)"/>
            <person name="Walter F."/>
            <person name="Albersmeier A."/>
            <person name="Kalinowski J."/>
            <person name="Ruckert C."/>
        </authorList>
    </citation>
    <scope>NUCLEOTIDE SEQUENCE</scope>
    <source>
        <strain evidence="5">KCTC 12711</strain>
    </source>
</reference>
<protein>
    <recommendedName>
        <fullName evidence="1">aminodeoxychorismate synthase</fullName>
        <ecNumber evidence="1">2.6.1.85</ecNumber>
    </recommendedName>
</protein>
<gene>
    <name evidence="5" type="ORF">GCM10008090_18300</name>
</gene>
<dbReference type="PANTHER" id="PTHR11236">
    <property type="entry name" value="AMINOBENZOATE/ANTHRANILATE SYNTHASE"/>
    <property type="match status" value="1"/>
</dbReference>
<organism evidence="5 6">
    <name type="scientific">Arenicella chitinivorans</name>
    <dbReference type="NCBI Taxonomy" id="1329800"/>
    <lineage>
        <taxon>Bacteria</taxon>
        <taxon>Pseudomonadati</taxon>
        <taxon>Pseudomonadota</taxon>
        <taxon>Gammaproteobacteria</taxon>
        <taxon>Arenicellales</taxon>
        <taxon>Arenicellaceae</taxon>
        <taxon>Arenicella</taxon>
    </lineage>
</organism>
<evidence type="ECO:0000313" key="5">
    <source>
        <dbReference type="EMBL" id="GHA08765.1"/>
    </source>
</evidence>
<dbReference type="Gene3D" id="3.60.120.10">
    <property type="entry name" value="Anthranilate synthase"/>
    <property type="match status" value="1"/>
</dbReference>